<dbReference type="Pfam" id="PF01812">
    <property type="entry name" value="5-FTHF_cyc-lig"/>
    <property type="match status" value="1"/>
</dbReference>
<evidence type="ECO:0000313" key="6">
    <source>
        <dbReference type="EMBL" id="OZI16489.1"/>
    </source>
</evidence>
<gene>
    <name evidence="6" type="ORF">CAL19_17575</name>
</gene>
<protein>
    <recommendedName>
        <fullName evidence="5">5-formyltetrahydrofolate cyclo-ligase</fullName>
        <ecNumber evidence="5">6.3.3.2</ecNumber>
    </recommendedName>
</protein>
<dbReference type="GO" id="GO:0030272">
    <property type="term" value="F:5-formyltetrahydrofolate cyclo-ligase activity"/>
    <property type="evidence" value="ECO:0007669"/>
    <property type="project" value="UniProtKB-EC"/>
</dbReference>
<dbReference type="EC" id="6.3.3.2" evidence="5"/>
<organism evidence="6 7">
    <name type="scientific">Bordetella genomosp. 7</name>
    <dbReference type="NCBI Taxonomy" id="1416805"/>
    <lineage>
        <taxon>Bacteria</taxon>
        <taxon>Pseudomonadati</taxon>
        <taxon>Pseudomonadota</taxon>
        <taxon>Betaproteobacteria</taxon>
        <taxon>Burkholderiales</taxon>
        <taxon>Alcaligenaceae</taxon>
        <taxon>Bordetella</taxon>
    </lineage>
</organism>
<keyword evidence="2 4" id="KW-0547">Nucleotide-binding</keyword>
<dbReference type="SUPFAM" id="SSF100950">
    <property type="entry name" value="NagB/RpiA/CoA transferase-like"/>
    <property type="match status" value="1"/>
</dbReference>
<dbReference type="GO" id="GO:0035999">
    <property type="term" value="P:tetrahydrofolate interconversion"/>
    <property type="evidence" value="ECO:0007669"/>
    <property type="project" value="TreeGrafter"/>
</dbReference>
<evidence type="ECO:0000313" key="7">
    <source>
        <dbReference type="Proteomes" id="UP000216947"/>
    </source>
</evidence>
<keyword evidence="3 4" id="KW-0067">ATP-binding</keyword>
<evidence type="ECO:0000256" key="3">
    <source>
        <dbReference type="ARBA" id="ARBA00022840"/>
    </source>
</evidence>
<dbReference type="GO" id="GO:0046872">
    <property type="term" value="F:metal ion binding"/>
    <property type="evidence" value="ECO:0007669"/>
    <property type="project" value="UniProtKB-KW"/>
</dbReference>
<dbReference type="InterPro" id="IPR024185">
    <property type="entry name" value="FTHF_cligase-like_sf"/>
</dbReference>
<dbReference type="InterPro" id="IPR037171">
    <property type="entry name" value="NagB/RpiA_transferase-like"/>
</dbReference>
<sequence length="226" mass="24403">MDIQNSEQNNAVALRARLRQARAALPEAQRSRGGLLMRGRLFTWLNVVREQAAKRGQQGPATIAAFWPLEGEPDLRPLLEQWAQAGVALALPAIRAAGEPLEFRAWTPGDALSPGPYQVQEPSADRPVLQPDVILVPTLGYTAQADRLGYGGGYYDRTLAALRDAGHDYTAIGVAWNEGLLDVGYRPAAHDVRLDAVLTPDGWVPHPPVLGPDAPTGGTFGSYVLR</sequence>
<keyword evidence="6" id="KW-0436">Ligase</keyword>
<dbReference type="RefSeq" id="WP_026640717.1">
    <property type="nucleotide sequence ID" value="NZ_NEVK01000008.1"/>
</dbReference>
<keyword evidence="5" id="KW-0479">Metal-binding</keyword>
<comment type="caution">
    <text evidence="6">The sequence shown here is derived from an EMBL/GenBank/DDBJ whole genome shotgun (WGS) entry which is preliminary data.</text>
</comment>
<dbReference type="GO" id="GO:0009396">
    <property type="term" value="P:folic acid-containing compound biosynthetic process"/>
    <property type="evidence" value="ECO:0007669"/>
    <property type="project" value="TreeGrafter"/>
</dbReference>
<accession>A0A261QUL2</accession>
<name>A0A261QUL2_9BORD</name>
<dbReference type="PANTHER" id="PTHR23407">
    <property type="entry name" value="ATPASE INHIBITOR/5-FORMYLTETRAHYDROFOLATE CYCLO-LIGASE"/>
    <property type="match status" value="1"/>
</dbReference>
<comment type="catalytic activity">
    <reaction evidence="5">
        <text>(6S)-5-formyl-5,6,7,8-tetrahydrofolate + ATP = (6R)-5,10-methenyltetrahydrofolate + ADP + phosphate</text>
        <dbReference type="Rhea" id="RHEA:10488"/>
        <dbReference type="ChEBI" id="CHEBI:30616"/>
        <dbReference type="ChEBI" id="CHEBI:43474"/>
        <dbReference type="ChEBI" id="CHEBI:57455"/>
        <dbReference type="ChEBI" id="CHEBI:57457"/>
        <dbReference type="ChEBI" id="CHEBI:456216"/>
        <dbReference type="EC" id="6.3.3.2"/>
    </reaction>
</comment>
<feature type="binding site" evidence="4">
    <location>
        <position position="72"/>
    </location>
    <ligand>
        <name>substrate</name>
    </ligand>
</feature>
<feature type="binding site" evidence="4">
    <location>
        <begin position="147"/>
        <end position="155"/>
    </location>
    <ligand>
        <name>ATP</name>
        <dbReference type="ChEBI" id="CHEBI:30616"/>
    </ligand>
</feature>
<evidence type="ECO:0000256" key="2">
    <source>
        <dbReference type="ARBA" id="ARBA00022741"/>
    </source>
</evidence>
<dbReference type="GO" id="GO:0005524">
    <property type="term" value="F:ATP binding"/>
    <property type="evidence" value="ECO:0007669"/>
    <property type="project" value="UniProtKB-KW"/>
</dbReference>
<dbReference type="AlphaFoldDB" id="A0A261QUL2"/>
<proteinExistence type="inferred from homology"/>
<keyword evidence="7" id="KW-1185">Reference proteome</keyword>
<evidence type="ECO:0000256" key="1">
    <source>
        <dbReference type="ARBA" id="ARBA00010638"/>
    </source>
</evidence>
<dbReference type="NCBIfam" id="TIGR02727">
    <property type="entry name" value="MTHFS_bact"/>
    <property type="match status" value="1"/>
</dbReference>
<evidence type="ECO:0000256" key="5">
    <source>
        <dbReference type="RuleBase" id="RU361279"/>
    </source>
</evidence>
<comment type="similarity">
    <text evidence="1 5">Belongs to the 5-formyltetrahydrofolate cyclo-ligase family.</text>
</comment>
<dbReference type="InterPro" id="IPR002698">
    <property type="entry name" value="FTHF_cligase"/>
</dbReference>
<dbReference type="Proteomes" id="UP000216947">
    <property type="component" value="Unassembled WGS sequence"/>
</dbReference>
<dbReference type="PIRSF" id="PIRSF006806">
    <property type="entry name" value="FTHF_cligase"/>
    <property type="match status" value="1"/>
</dbReference>
<evidence type="ECO:0000256" key="4">
    <source>
        <dbReference type="PIRSR" id="PIRSR006806-1"/>
    </source>
</evidence>
<dbReference type="EMBL" id="NEVK01000008">
    <property type="protein sequence ID" value="OZI16489.1"/>
    <property type="molecule type" value="Genomic_DNA"/>
</dbReference>
<dbReference type="PANTHER" id="PTHR23407:SF1">
    <property type="entry name" value="5-FORMYLTETRAHYDROFOLATE CYCLO-LIGASE"/>
    <property type="match status" value="1"/>
</dbReference>
<keyword evidence="5" id="KW-0460">Magnesium</keyword>
<dbReference type="Gene3D" id="3.40.50.10420">
    <property type="entry name" value="NagB/RpiA/CoA transferase-like"/>
    <property type="match status" value="1"/>
</dbReference>
<reference evidence="7" key="1">
    <citation type="submission" date="2017-05" db="EMBL/GenBank/DDBJ databases">
        <title>Complete and WGS of Bordetella genogroups.</title>
        <authorList>
            <person name="Spilker T."/>
            <person name="Lipuma J."/>
        </authorList>
    </citation>
    <scope>NUCLEOTIDE SEQUENCE [LARGE SCALE GENOMIC DNA]</scope>
    <source>
        <strain evidence="7">AU18089</strain>
    </source>
</reference>
<comment type="cofactor">
    <cofactor evidence="5">
        <name>Mg(2+)</name>
        <dbReference type="ChEBI" id="CHEBI:18420"/>
    </cofactor>
</comment>